<organism evidence="1 2">
    <name type="scientific">Mucinivorans hirudinis</name>
    <dbReference type="NCBI Taxonomy" id="1433126"/>
    <lineage>
        <taxon>Bacteria</taxon>
        <taxon>Pseudomonadati</taxon>
        <taxon>Bacteroidota</taxon>
        <taxon>Bacteroidia</taxon>
        <taxon>Bacteroidales</taxon>
        <taxon>Rikenellaceae</taxon>
        <taxon>Mucinivorans</taxon>
    </lineage>
</organism>
<dbReference type="HOGENOM" id="CLU_3185978_0_0_10"/>
<dbReference type="KEGG" id="rbc:BN938_2596"/>
<protein>
    <recommendedName>
        <fullName evidence="3">Mobile element protein</fullName>
    </recommendedName>
</protein>
<dbReference type="AlphaFoldDB" id="A0A060RAJ7"/>
<name>A0A060RAJ7_9BACT</name>
<proteinExistence type="predicted"/>
<gene>
    <name evidence="1" type="ORF">BN938_2596</name>
</gene>
<sequence>MTIYGFSLVSAEKLRSRVFTWLECWYNKNRRHSTLGNLTIDEFWRK</sequence>
<accession>A0A060RAJ7</accession>
<dbReference type="Proteomes" id="UP000027616">
    <property type="component" value="Chromosome I"/>
</dbReference>
<keyword evidence="2" id="KW-1185">Reference proteome</keyword>
<evidence type="ECO:0008006" key="3">
    <source>
        <dbReference type="Google" id="ProtNLM"/>
    </source>
</evidence>
<evidence type="ECO:0000313" key="1">
    <source>
        <dbReference type="EMBL" id="CDN32666.1"/>
    </source>
</evidence>
<evidence type="ECO:0000313" key="2">
    <source>
        <dbReference type="Proteomes" id="UP000027616"/>
    </source>
</evidence>
<reference evidence="1 2" key="1">
    <citation type="journal article" date="2015" name="Genome Announc.">
        <title>Complete Genome Sequence of the Novel Leech Symbiont Mucinivorans hirudinis M3T.</title>
        <authorList>
            <person name="Nelson M.C."/>
            <person name="Bomar L."/>
            <person name="Graf J."/>
        </authorList>
    </citation>
    <scope>NUCLEOTIDE SEQUENCE [LARGE SCALE GENOMIC DNA]</scope>
    <source>
        <strain evidence="2">M3</strain>
    </source>
</reference>
<dbReference type="EMBL" id="HG934468">
    <property type="protein sequence ID" value="CDN32666.1"/>
    <property type="molecule type" value="Genomic_DNA"/>
</dbReference>